<keyword evidence="1" id="KW-0732">Signal</keyword>
<evidence type="ECO:0000259" key="2">
    <source>
        <dbReference type="Pfam" id="PF18962"/>
    </source>
</evidence>
<dbReference type="SUPFAM" id="SSF50985">
    <property type="entry name" value="RCC1/BLIP-II"/>
    <property type="match status" value="1"/>
</dbReference>
<organism evidence="3 4">
    <name type="scientific">Chryseobacterium caseinilyticum</name>
    <dbReference type="NCBI Taxonomy" id="2771428"/>
    <lineage>
        <taxon>Bacteria</taxon>
        <taxon>Pseudomonadati</taxon>
        <taxon>Bacteroidota</taxon>
        <taxon>Flavobacteriia</taxon>
        <taxon>Flavobacteriales</taxon>
        <taxon>Weeksellaceae</taxon>
        <taxon>Chryseobacterium group</taxon>
        <taxon>Chryseobacterium</taxon>
    </lineage>
</organism>
<dbReference type="InterPro" id="IPR009091">
    <property type="entry name" value="RCC1/BLIP-II"/>
</dbReference>
<dbReference type="InterPro" id="IPR000408">
    <property type="entry name" value="Reg_chr_condens"/>
</dbReference>
<evidence type="ECO:0000256" key="1">
    <source>
        <dbReference type="ARBA" id="ARBA00022729"/>
    </source>
</evidence>
<dbReference type="RefSeq" id="WP_191736929.1">
    <property type="nucleotide sequence ID" value="NZ_JACYFS010000003.1"/>
</dbReference>
<dbReference type="Pfam" id="PF18962">
    <property type="entry name" value="Por_Secre_tail"/>
    <property type="match status" value="1"/>
</dbReference>
<dbReference type="InterPro" id="IPR026444">
    <property type="entry name" value="Secre_tail"/>
</dbReference>
<dbReference type="InterPro" id="IPR051553">
    <property type="entry name" value="Ran_GTPase-activating"/>
</dbReference>
<protein>
    <submittedName>
        <fullName evidence="3">T9SS type A sorting domain-containing protein</fullName>
    </submittedName>
</protein>
<dbReference type="PANTHER" id="PTHR45982">
    <property type="entry name" value="REGULATOR OF CHROMOSOME CONDENSATION"/>
    <property type="match status" value="1"/>
</dbReference>
<reference evidence="3 4" key="1">
    <citation type="submission" date="2020-09" db="EMBL/GenBank/DDBJ databases">
        <title>Genome seq and assembly of Chryseobacterium sp.</title>
        <authorList>
            <person name="Chhetri G."/>
        </authorList>
    </citation>
    <scope>NUCLEOTIDE SEQUENCE [LARGE SCALE GENOMIC DNA]</scope>
    <source>
        <strain evidence="3 4">GCR10</strain>
    </source>
</reference>
<accession>A0ABR8ZCD9</accession>
<name>A0ABR8ZCD9_9FLAO</name>
<sequence>MRGEEIFSGEVGNGSTTAVYTPIQIGTDSDWKAVKSGSAHTLALKTNGTLWGWGNNNACELSQTAANPSPNNYYTQPIQLSPDNDWKDIAAGSNKTFAIKNNGTLWARGKNNKYSIGIPNIGEGACVSTLTQIGSFSDWKKVSTSASGNFTLALKTNNTLWGWGDNVEGATGTGSGALIVPTIQVGISTWKDVAAGENYAAGIKSDGTLWGWGKSCTVPSAGTSVPVSSLAPIQMSTETDWVKVAAGNCAVFALKSNNTLWAWGAYGALWNNGIDTHTSTPVLVFQCSLSTSENDKDFSNIVLYPNPTVDKISWALNIPIEKVTIYDMSWRKILSKNSPENVIDVSNLPNGAYMIKLESKDKSIYNSKFVKK</sequence>
<evidence type="ECO:0000313" key="4">
    <source>
        <dbReference type="Proteomes" id="UP000637299"/>
    </source>
</evidence>
<dbReference type="NCBIfam" id="TIGR04183">
    <property type="entry name" value="Por_Secre_tail"/>
    <property type="match status" value="1"/>
</dbReference>
<dbReference type="Gene3D" id="2.130.10.30">
    <property type="entry name" value="Regulator of chromosome condensation 1/beta-lactamase-inhibitor protein II"/>
    <property type="match status" value="2"/>
</dbReference>
<comment type="caution">
    <text evidence="3">The sequence shown here is derived from an EMBL/GenBank/DDBJ whole genome shotgun (WGS) entry which is preliminary data.</text>
</comment>
<evidence type="ECO:0000313" key="3">
    <source>
        <dbReference type="EMBL" id="MBD8082970.1"/>
    </source>
</evidence>
<dbReference type="Proteomes" id="UP000637299">
    <property type="component" value="Unassembled WGS sequence"/>
</dbReference>
<dbReference type="PROSITE" id="PS50012">
    <property type="entry name" value="RCC1_3"/>
    <property type="match status" value="1"/>
</dbReference>
<gene>
    <name evidence="3" type="ORF">IC610_11140</name>
</gene>
<proteinExistence type="predicted"/>
<keyword evidence="4" id="KW-1185">Reference proteome</keyword>
<dbReference type="EMBL" id="JACYFS010000003">
    <property type="protein sequence ID" value="MBD8082970.1"/>
    <property type="molecule type" value="Genomic_DNA"/>
</dbReference>
<feature type="domain" description="Secretion system C-terminal sorting" evidence="2">
    <location>
        <begin position="303"/>
        <end position="370"/>
    </location>
</feature>
<dbReference type="PANTHER" id="PTHR45982:SF1">
    <property type="entry name" value="REGULATOR OF CHROMOSOME CONDENSATION"/>
    <property type="match status" value="1"/>
</dbReference>
<dbReference type="Pfam" id="PF13540">
    <property type="entry name" value="RCC1_2"/>
    <property type="match status" value="3"/>
</dbReference>